<dbReference type="GO" id="GO:0000070">
    <property type="term" value="P:mitotic sister chromatid segregation"/>
    <property type="evidence" value="ECO:0007669"/>
    <property type="project" value="TreeGrafter"/>
</dbReference>
<keyword evidence="12" id="KW-1185">Reference proteome</keyword>
<dbReference type="OrthoDB" id="6360905at2759"/>
<evidence type="ECO:0000259" key="11">
    <source>
        <dbReference type="Pfam" id="PF10512"/>
    </source>
</evidence>
<dbReference type="Proteomes" id="UP000515160">
    <property type="component" value="Chromosome 2L"/>
</dbReference>
<dbReference type="InterPro" id="IPR046466">
    <property type="entry name" value="Borealin_C"/>
</dbReference>
<keyword evidence="4" id="KW-0158">Chromosome</keyword>
<dbReference type="RefSeq" id="XP_034100855.1">
    <property type="nucleotide sequence ID" value="XM_034244964.2"/>
</dbReference>
<dbReference type="InterPro" id="IPR018867">
    <property type="entry name" value="Cell_div_borealin"/>
</dbReference>
<feature type="domain" description="Borealin C-terminal" evidence="11">
    <location>
        <begin position="102"/>
        <end position="214"/>
    </location>
</feature>
<dbReference type="GO" id="GO:0005634">
    <property type="term" value="C:nucleus"/>
    <property type="evidence" value="ECO:0007669"/>
    <property type="project" value="UniProtKB-SubCell"/>
</dbReference>
<reference evidence="13" key="1">
    <citation type="submission" date="2025-08" db="UniProtKB">
        <authorList>
            <consortium name="RefSeq"/>
        </authorList>
    </citation>
    <scope>IDENTIFICATION</scope>
    <source>
        <strain evidence="13">15112-1751.03</strain>
        <tissue evidence="13">Whole Adult</tissue>
    </source>
</reference>
<organism evidence="12 13">
    <name type="scientific">Drosophila albomicans</name>
    <name type="common">Fruit fly</name>
    <dbReference type="NCBI Taxonomy" id="7291"/>
    <lineage>
        <taxon>Eukaryota</taxon>
        <taxon>Metazoa</taxon>
        <taxon>Ecdysozoa</taxon>
        <taxon>Arthropoda</taxon>
        <taxon>Hexapoda</taxon>
        <taxon>Insecta</taxon>
        <taxon>Pterygota</taxon>
        <taxon>Neoptera</taxon>
        <taxon>Endopterygota</taxon>
        <taxon>Diptera</taxon>
        <taxon>Brachycera</taxon>
        <taxon>Muscomorpha</taxon>
        <taxon>Ephydroidea</taxon>
        <taxon>Drosophilidae</taxon>
        <taxon>Drosophila</taxon>
    </lineage>
</organism>
<evidence type="ECO:0000256" key="9">
    <source>
        <dbReference type="ARBA" id="ARBA00023328"/>
    </source>
</evidence>
<evidence type="ECO:0000256" key="2">
    <source>
        <dbReference type="ARBA" id="ARBA00004584"/>
    </source>
</evidence>
<evidence type="ECO:0000256" key="5">
    <source>
        <dbReference type="ARBA" id="ARBA00022618"/>
    </source>
</evidence>
<accession>A0A6P8WRK2</accession>
<comment type="similarity">
    <text evidence="3">Belongs to the borealin family.</text>
</comment>
<feature type="region of interest" description="Disordered" evidence="10">
    <location>
        <begin position="85"/>
        <end position="117"/>
    </location>
</feature>
<dbReference type="GO" id="GO:0000775">
    <property type="term" value="C:chromosome, centromeric region"/>
    <property type="evidence" value="ECO:0007669"/>
    <property type="project" value="UniProtKB-SubCell"/>
</dbReference>
<keyword evidence="7" id="KW-0539">Nucleus</keyword>
<dbReference type="Pfam" id="PF10512">
    <property type="entry name" value="Borealin"/>
    <property type="match status" value="1"/>
</dbReference>
<evidence type="ECO:0000313" key="13">
    <source>
        <dbReference type="RefSeq" id="XP_034100855.1"/>
    </source>
</evidence>
<evidence type="ECO:0000256" key="3">
    <source>
        <dbReference type="ARBA" id="ARBA00009914"/>
    </source>
</evidence>
<comment type="subcellular location">
    <subcellularLocation>
        <location evidence="2">Chromosome</location>
        <location evidence="2">Centromere</location>
    </subcellularLocation>
    <subcellularLocation>
        <location evidence="1">Nucleus</location>
    </subcellularLocation>
</comment>
<keyword evidence="6" id="KW-0498">Mitosis</keyword>
<gene>
    <name evidence="13" type="primary">LOC117565716</name>
</gene>
<dbReference type="PANTHER" id="PTHR16040">
    <property type="entry name" value="AUSTRALIN, ISOFORM A-RELATED"/>
    <property type="match status" value="1"/>
</dbReference>
<keyword evidence="5" id="KW-0132">Cell division</keyword>
<sequence>MPRTKVPKKRTRYQVRLEAEIAERQRLAGVKLDAALQKIDELGKHSKQQVDNQLQLLMARMPQQMLQMKWNDLYKLQLQRFEHFQFKSPAPPPTRRSHSNCSRGRLRTPQSSRSQVQSVDRAGAMLKRDDNLPAFTLLRWPKPGELALSTGGSPLAVQTFPDRCANVHIPTKVGVLKLEAQKLANVKREVLQQLDASTLNQIKTLSSNLHKIVDIATKIQASKK</sequence>
<dbReference type="GO" id="GO:0051233">
    <property type="term" value="C:spindle midzone"/>
    <property type="evidence" value="ECO:0007669"/>
    <property type="project" value="TreeGrafter"/>
</dbReference>
<dbReference type="AlphaFoldDB" id="A0A6P8WRK2"/>
<evidence type="ECO:0000256" key="7">
    <source>
        <dbReference type="ARBA" id="ARBA00023242"/>
    </source>
</evidence>
<keyword evidence="9" id="KW-0137">Centromere</keyword>
<dbReference type="GO" id="GO:0051301">
    <property type="term" value="P:cell division"/>
    <property type="evidence" value="ECO:0007669"/>
    <property type="project" value="UniProtKB-KW"/>
</dbReference>
<evidence type="ECO:0000256" key="8">
    <source>
        <dbReference type="ARBA" id="ARBA00023306"/>
    </source>
</evidence>
<evidence type="ECO:0000313" key="12">
    <source>
        <dbReference type="Proteomes" id="UP000515160"/>
    </source>
</evidence>
<evidence type="ECO:0000256" key="1">
    <source>
        <dbReference type="ARBA" id="ARBA00004123"/>
    </source>
</evidence>
<dbReference type="PANTHER" id="PTHR16040:SF7">
    <property type="entry name" value="AUSTRALIN, ISOFORM A-RELATED"/>
    <property type="match status" value="1"/>
</dbReference>
<protein>
    <submittedName>
        <fullName evidence="13">Borealin</fullName>
    </submittedName>
</protein>
<evidence type="ECO:0000256" key="4">
    <source>
        <dbReference type="ARBA" id="ARBA00022454"/>
    </source>
</evidence>
<keyword evidence="8" id="KW-0131">Cell cycle</keyword>
<proteinExistence type="inferred from homology"/>
<evidence type="ECO:0000256" key="6">
    <source>
        <dbReference type="ARBA" id="ARBA00022776"/>
    </source>
</evidence>
<name>A0A6P8WRK2_DROAB</name>
<dbReference type="GeneID" id="117565716"/>
<dbReference type="GO" id="GO:0032133">
    <property type="term" value="C:chromosome passenger complex"/>
    <property type="evidence" value="ECO:0007669"/>
    <property type="project" value="TreeGrafter"/>
</dbReference>
<evidence type="ECO:0000256" key="10">
    <source>
        <dbReference type="SAM" id="MobiDB-lite"/>
    </source>
</evidence>